<evidence type="ECO:0000313" key="6">
    <source>
        <dbReference type="Proteomes" id="UP000000322"/>
    </source>
</evidence>
<dbReference type="EMBL" id="CP001819">
    <property type="protein sequence ID" value="ACZ22773.1"/>
    <property type="molecule type" value="Genomic_DNA"/>
</dbReference>
<keyword evidence="2" id="KW-0238">DNA-binding</keyword>
<sequence length="370" mass="40790">MSVRRTPSGRWQVRVKDGRRDVASKTFDTKRSAQAWEAEQKAKLSGGAWVDPKAGRTPVREVIDEYLATRPGIVSSKTLLTEHLLLGKVTPALGRLPVSAVTREDVQTDLGVQALGLATSSVKRYRGILSALFTYSVARRLRETNPVSGTKLPSGAEGHERTEMAPYTLEELREVAAACMEQSPDGDITLFLGLTGLRWGEMAALRVKDVLEVPRRAIRVSRSAPTGHAIRETTKGGRDRFVPLVEDVWQIVARRMVGRAPDDLLFVNPSGRIWGGWNWKCGVSWAQHARGRRVHDLRHTAATLWLSSGVPPKTVQAWLGHSTATMTLDLYAHYLPASEADAGLRLMNERLAGGARGDRPAEQLTRRDAI</sequence>
<dbReference type="InterPro" id="IPR013762">
    <property type="entry name" value="Integrase-like_cat_sf"/>
</dbReference>
<dbReference type="Pfam" id="PF26003">
    <property type="entry name" value="Integrase_N_phage"/>
    <property type="match status" value="1"/>
</dbReference>
<dbReference type="Proteomes" id="UP000000322">
    <property type="component" value="Chromosome"/>
</dbReference>
<keyword evidence="6" id="KW-1185">Reference proteome</keyword>
<dbReference type="HOGENOM" id="CLU_027562_17_5_11"/>
<dbReference type="eggNOG" id="COG0582">
    <property type="taxonomic scope" value="Bacteria"/>
</dbReference>
<dbReference type="InterPro" id="IPR058717">
    <property type="entry name" value="Phage_L5_Integrase_N"/>
</dbReference>
<evidence type="ECO:0000259" key="4">
    <source>
        <dbReference type="PROSITE" id="PS51898"/>
    </source>
</evidence>
<accession>D1BBK2</accession>
<feature type="domain" description="Tyr recombinase" evidence="4">
    <location>
        <begin position="162"/>
        <end position="344"/>
    </location>
</feature>
<dbReference type="InterPro" id="IPR053876">
    <property type="entry name" value="Phage_int_M"/>
</dbReference>
<organism evidence="5 6">
    <name type="scientific">Sanguibacter keddieii (strain ATCC 51767 / DSM 10542 / NCFB 3025 / ST-74)</name>
    <dbReference type="NCBI Taxonomy" id="446469"/>
    <lineage>
        <taxon>Bacteria</taxon>
        <taxon>Bacillati</taxon>
        <taxon>Actinomycetota</taxon>
        <taxon>Actinomycetes</taxon>
        <taxon>Micrococcales</taxon>
        <taxon>Sanguibacteraceae</taxon>
        <taxon>Sanguibacter</taxon>
    </lineage>
</organism>
<dbReference type="PANTHER" id="PTHR30349">
    <property type="entry name" value="PHAGE INTEGRASE-RELATED"/>
    <property type="match status" value="1"/>
</dbReference>
<gene>
    <name evidence="5" type="ordered locus">Sked_28710</name>
</gene>
<evidence type="ECO:0000256" key="3">
    <source>
        <dbReference type="ARBA" id="ARBA00023172"/>
    </source>
</evidence>
<dbReference type="PANTHER" id="PTHR30349:SF64">
    <property type="entry name" value="PROPHAGE INTEGRASE INTD-RELATED"/>
    <property type="match status" value="1"/>
</dbReference>
<dbReference type="InterPro" id="IPR010998">
    <property type="entry name" value="Integrase_recombinase_N"/>
</dbReference>
<dbReference type="Pfam" id="PF22022">
    <property type="entry name" value="Phage_int_M"/>
    <property type="match status" value="1"/>
</dbReference>
<dbReference type="STRING" id="446469.Sked_28710"/>
<dbReference type="InterPro" id="IPR002104">
    <property type="entry name" value="Integrase_catalytic"/>
</dbReference>
<protein>
    <submittedName>
        <fullName evidence="5">Site-specific recombinase XerD</fullName>
    </submittedName>
</protein>
<dbReference type="KEGG" id="ske:Sked_28710"/>
<dbReference type="Pfam" id="PF00589">
    <property type="entry name" value="Phage_integrase"/>
    <property type="match status" value="1"/>
</dbReference>
<dbReference type="AlphaFoldDB" id="D1BBK2"/>
<name>D1BBK2_SANKS</name>
<proteinExistence type="inferred from homology"/>
<evidence type="ECO:0000256" key="2">
    <source>
        <dbReference type="ARBA" id="ARBA00023125"/>
    </source>
</evidence>
<dbReference type="InterPro" id="IPR011010">
    <property type="entry name" value="DNA_brk_join_enz"/>
</dbReference>
<dbReference type="GO" id="GO:0015074">
    <property type="term" value="P:DNA integration"/>
    <property type="evidence" value="ECO:0007669"/>
    <property type="project" value="InterPro"/>
</dbReference>
<evidence type="ECO:0000313" key="5">
    <source>
        <dbReference type="EMBL" id="ACZ22773.1"/>
    </source>
</evidence>
<dbReference type="PROSITE" id="PS51898">
    <property type="entry name" value="TYR_RECOMBINASE"/>
    <property type="match status" value="1"/>
</dbReference>
<keyword evidence="3" id="KW-0233">DNA recombination</keyword>
<evidence type="ECO:0000256" key="1">
    <source>
        <dbReference type="ARBA" id="ARBA00008857"/>
    </source>
</evidence>
<dbReference type="Gene3D" id="1.10.150.130">
    <property type="match status" value="1"/>
</dbReference>
<dbReference type="GO" id="GO:0006310">
    <property type="term" value="P:DNA recombination"/>
    <property type="evidence" value="ECO:0007669"/>
    <property type="project" value="UniProtKB-KW"/>
</dbReference>
<dbReference type="InterPro" id="IPR050090">
    <property type="entry name" value="Tyrosine_recombinase_XerCD"/>
</dbReference>
<dbReference type="CDD" id="cd01189">
    <property type="entry name" value="INT_ICEBs1_C_like"/>
    <property type="match status" value="1"/>
</dbReference>
<comment type="similarity">
    <text evidence="1">Belongs to the 'phage' integrase family.</text>
</comment>
<dbReference type="SUPFAM" id="SSF56349">
    <property type="entry name" value="DNA breaking-rejoining enzymes"/>
    <property type="match status" value="1"/>
</dbReference>
<dbReference type="GO" id="GO:0003677">
    <property type="term" value="F:DNA binding"/>
    <property type="evidence" value="ECO:0007669"/>
    <property type="project" value="UniProtKB-KW"/>
</dbReference>
<dbReference type="Gene3D" id="1.10.443.10">
    <property type="entry name" value="Intergrase catalytic core"/>
    <property type="match status" value="1"/>
</dbReference>
<reference evidence="5 6" key="1">
    <citation type="journal article" date="2009" name="Stand. Genomic Sci.">
        <title>Complete genome sequence of Sanguibacter keddieii type strain (ST-74).</title>
        <authorList>
            <person name="Ivanova N."/>
            <person name="Sikorski J."/>
            <person name="Sims D."/>
            <person name="Brettin T."/>
            <person name="Detter J.C."/>
            <person name="Han C."/>
            <person name="Lapidus A."/>
            <person name="Copeland A."/>
            <person name="Glavina Del Rio T."/>
            <person name="Nolan M."/>
            <person name="Chen F."/>
            <person name="Lucas S."/>
            <person name="Tice H."/>
            <person name="Cheng J.F."/>
            <person name="Bruce D."/>
            <person name="Goodwin L."/>
            <person name="Pitluck S."/>
            <person name="Pati A."/>
            <person name="Mavromatis K."/>
            <person name="Chen A."/>
            <person name="Palaniappan K."/>
            <person name="D'haeseleer P."/>
            <person name="Chain P."/>
            <person name="Bristow J."/>
            <person name="Eisen J.A."/>
            <person name="Markowitz V."/>
            <person name="Hugenholtz P."/>
            <person name="Goker M."/>
            <person name="Pukall R."/>
            <person name="Klenk H.P."/>
            <person name="Kyrpides N.C."/>
        </authorList>
    </citation>
    <scope>NUCLEOTIDE SEQUENCE [LARGE SCALE GENOMIC DNA]</scope>
    <source>
        <strain evidence="6">ATCC 51767 / DSM 10542 / NCFB 3025 / ST-74</strain>
    </source>
</reference>